<dbReference type="GO" id="GO:0008239">
    <property type="term" value="F:dipeptidyl-peptidase activity"/>
    <property type="evidence" value="ECO:0007669"/>
    <property type="project" value="TreeGrafter"/>
</dbReference>
<name>A0AAD7BD07_9AGAR</name>
<dbReference type="GO" id="GO:0006508">
    <property type="term" value="P:proteolysis"/>
    <property type="evidence" value="ECO:0007669"/>
    <property type="project" value="UniProtKB-KW"/>
</dbReference>
<dbReference type="Pfam" id="PF05577">
    <property type="entry name" value="Peptidase_S28"/>
    <property type="match status" value="1"/>
</dbReference>
<proteinExistence type="inferred from homology"/>
<feature type="chain" id="PRO_5042081501" evidence="6">
    <location>
        <begin position="25"/>
        <end position="523"/>
    </location>
</feature>
<dbReference type="GO" id="GO:0070008">
    <property type="term" value="F:serine-type exopeptidase activity"/>
    <property type="evidence" value="ECO:0007669"/>
    <property type="project" value="InterPro"/>
</dbReference>
<dbReference type="AlphaFoldDB" id="A0AAD7BD07"/>
<dbReference type="SUPFAM" id="SSF53474">
    <property type="entry name" value="alpha/beta-Hydrolases"/>
    <property type="match status" value="1"/>
</dbReference>
<dbReference type="PANTHER" id="PTHR11010:SF117">
    <property type="entry name" value="SERINE PROTEASE 16"/>
    <property type="match status" value="1"/>
</dbReference>
<dbReference type="InterPro" id="IPR029058">
    <property type="entry name" value="AB_hydrolase_fold"/>
</dbReference>
<dbReference type="Gene3D" id="3.40.50.1820">
    <property type="entry name" value="alpha/beta hydrolase"/>
    <property type="match status" value="2"/>
</dbReference>
<evidence type="ECO:0000256" key="5">
    <source>
        <dbReference type="ARBA" id="ARBA00023180"/>
    </source>
</evidence>
<protein>
    <submittedName>
        <fullName evidence="7">Peptidase S28</fullName>
    </submittedName>
</protein>
<sequence length="523" mass="57707">MASSFTMNLGNLLLLAASFVCVSAQINPTVQILNDLRLARLDRLNRITPTISKRQTTTTFPSFNFTQPLDHFTDTGFTWNQRYFVNSRHYKPGGPVFVLDGGETSVTDRLPYLDTGIVDILASATNGLGVILEHRYYGVSVPVQNFTTDSLRWLNNEQAVADSANFMQNVQFDGIDADLTAPKTPWIYYGGSYAGARSAHMKVLHPDIVYGAIASSGVVEAAISNWGYYDIIRRAAPANCSAQFITAQKEVDALLSDPTTNSKVKSFFGMPGLTLDADLTSFFSGLLGAWQEKNWDPAVNSDEFANTCTAMGNPSTAKIQTFQGFTVSNATWNLATIINKTSSRCPATSTSDECFGTLDDSDFQETDLSQTWRLWQFQVCTQWGFFDSPPPSSSIPSMLSKFVDVAYSSKICQQAYPPGQFFQVPALPNIEDVNKIGGFKIAHDRLAIIDGEVDPWRFDCAHSFISPSASRPDTPLRPFKLIPDAVHHYDENGLADHSQEPPAIQAIHAQEVEFVKGWLADFK</sequence>
<evidence type="ECO:0000256" key="3">
    <source>
        <dbReference type="ARBA" id="ARBA00022729"/>
    </source>
</evidence>
<organism evidence="7 8">
    <name type="scientific">Roridomyces roridus</name>
    <dbReference type="NCBI Taxonomy" id="1738132"/>
    <lineage>
        <taxon>Eukaryota</taxon>
        <taxon>Fungi</taxon>
        <taxon>Dikarya</taxon>
        <taxon>Basidiomycota</taxon>
        <taxon>Agaricomycotina</taxon>
        <taxon>Agaricomycetes</taxon>
        <taxon>Agaricomycetidae</taxon>
        <taxon>Agaricales</taxon>
        <taxon>Marasmiineae</taxon>
        <taxon>Mycenaceae</taxon>
        <taxon>Roridomyces</taxon>
    </lineage>
</organism>
<evidence type="ECO:0000256" key="2">
    <source>
        <dbReference type="ARBA" id="ARBA00022670"/>
    </source>
</evidence>
<keyword evidence="8" id="KW-1185">Reference proteome</keyword>
<dbReference type="PANTHER" id="PTHR11010">
    <property type="entry name" value="PROTEASE S28 PRO-X CARBOXYPEPTIDASE-RELATED"/>
    <property type="match status" value="1"/>
</dbReference>
<dbReference type="EMBL" id="JARKIF010000020">
    <property type="protein sequence ID" value="KAJ7617727.1"/>
    <property type="molecule type" value="Genomic_DNA"/>
</dbReference>
<comment type="caution">
    <text evidence="7">The sequence shown here is derived from an EMBL/GenBank/DDBJ whole genome shotgun (WGS) entry which is preliminary data.</text>
</comment>
<keyword evidence="2" id="KW-0645">Protease</keyword>
<comment type="similarity">
    <text evidence="1">Belongs to the peptidase S28 family.</text>
</comment>
<accession>A0AAD7BD07</accession>
<reference evidence="7" key="1">
    <citation type="submission" date="2023-03" db="EMBL/GenBank/DDBJ databases">
        <title>Massive genome expansion in bonnet fungi (Mycena s.s.) driven by repeated elements and novel gene families across ecological guilds.</title>
        <authorList>
            <consortium name="Lawrence Berkeley National Laboratory"/>
            <person name="Harder C.B."/>
            <person name="Miyauchi S."/>
            <person name="Viragh M."/>
            <person name="Kuo A."/>
            <person name="Thoen E."/>
            <person name="Andreopoulos B."/>
            <person name="Lu D."/>
            <person name="Skrede I."/>
            <person name="Drula E."/>
            <person name="Henrissat B."/>
            <person name="Morin E."/>
            <person name="Kohler A."/>
            <person name="Barry K."/>
            <person name="LaButti K."/>
            <person name="Morin E."/>
            <person name="Salamov A."/>
            <person name="Lipzen A."/>
            <person name="Mereny Z."/>
            <person name="Hegedus B."/>
            <person name="Baldrian P."/>
            <person name="Stursova M."/>
            <person name="Weitz H."/>
            <person name="Taylor A."/>
            <person name="Grigoriev I.V."/>
            <person name="Nagy L.G."/>
            <person name="Martin F."/>
            <person name="Kauserud H."/>
        </authorList>
    </citation>
    <scope>NUCLEOTIDE SEQUENCE</scope>
    <source>
        <strain evidence="7">9284</strain>
    </source>
</reference>
<evidence type="ECO:0000313" key="8">
    <source>
        <dbReference type="Proteomes" id="UP001221142"/>
    </source>
</evidence>
<dbReference type="Proteomes" id="UP001221142">
    <property type="component" value="Unassembled WGS sequence"/>
</dbReference>
<evidence type="ECO:0000256" key="1">
    <source>
        <dbReference type="ARBA" id="ARBA00011079"/>
    </source>
</evidence>
<dbReference type="InterPro" id="IPR008758">
    <property type="entry name" value="Peptidase_S28"/>
</dbReference>
<keyword evidence="4" id="KW-0378">Hydrolase</keyword>
<evidence type="ECO:0000313" key="7">
    <source>
        <dbReference type="EMBL" id="KAJ7617727.1"/>
    </source>
</evidence>
<gene>
    <name evidence="7" type="ORF">FB45DRAFT_800525</name>
</gene>
<keyword evidence="5" id="KW-0325">Glycoprotein</keyword>
<feature type="signal peptide" evidence="6">
    <location>
        <begin position="1"/>
        <end position="24"/>
    </location>
</feature>
<keyword evidence="3 6" id="KW-0732">Signal</keyword>
<evidence type="ECO:0000256" key="6">
    <source>
        <dbReference type="SAM" id="SignalP"/>
    </source>
</evidence>
<evidence type="ECO:0000256" key="4">
    <source>
        <dbReference type="ARBA" id="ARBA00022801"/>
    </source>
</evidence>